<keyword evidence="2" id="KW-1185">Reference proteome</keyword>
<protein>
    <submittedName>
        <fullName evidence="1">Uncharacterized protein</fullName>
    </submittedName>
</protein>
<dbReference type="Proteomes" id="UP000024635">
    <property type="component" value="Unassembled WGS sequence"/>
</dbReference>
<evidence type="ECO:0000313" key="1">
    <source>
        <dbReference type="EMBL" id="EYC08361.1"/>
    </source>
</evidence>
<dbReference type="AlphaFoldDB" id="A0A016U008"/>
<comment type="caution">
    <text evidence="1">The sequence shown here is derived from an EMBL/GenBank/DDBJ whole genome shotgun (WGS) entry which is preliminary data.</text>
</comment>
<gene>
    <name evidence="1" type="primary">Acey_s0066.g3722</name>
    <name evidence="1" type="ORF">Y032_0066g3722</name>
</gene>
<organism evidence="1 2">
    <name type="scientific">Ancylostoma ceylanicum</name>
    <dbReference type="NCBI Taxonomy" id="53326"/>
    <lineage>
        <taxon>Eukaryota</taxon>
        <taxon>Metazoa</taxon>
        <taxon>Ecdysozoa</taxon>
        <taxon>Nematoda</taxon>
        <taxon>Chromadorea</taxon>
        <taxon>Rhabditida</taxon>
        <taxon>Rhabditina</taxon>
        <taxon>Rhabditomorpha</taxon>
        <taxon>Strongyloidea</taxon>
        <taxon>Ancylostomatidae</taxon>
        <taxon>Ancylostomatinae</taxon>
        <taxon>Ancylostoma</taxon>
    </lineage>
</organism>
<evidence type="ECO:0000313" key="2">
    <source>
        <dbReference type="Proteomes" id="UP000024635"/>
    </source>
</evidence>
<sequence length="92" mass="9855">MVLTIKVEHAGDDRIASLEIGLSRRRLLEPRAFGAERMSADVDASESPPERVGGIYTSTAWENDVRGISRHANGTSGDVAVCESTVCHGTQS</sequence>
<proteinExistence type="predicted"/>
<reference evidence="2" key="1">
    <citation type="journal article" date="2015" name="Nat. Genet.">
        <title>The genome and transcriptome of the zoonotic hookworm Ancylostoma ceylanicum identify infection-specific gene families.</title>
        <authorList>
            <person name="Schwarz E.M."/>
            <person name="Hu Y."/>
            <person name="Antoshechkin I."/>
            <person name="Miller M.M."/>
            <person name="Sternberg P.W."/>
            <person name="Aroian R.V."/>
        </authorList>
    </citation>
    <scope>NUCLEOTIDE SEQUENCE</scope>
    <source>
        <strain evidence="2">HY135</strain>
    </source>
</reference>
<name>A0A016U008_9BILA</name>
<dbReference type="EMBL" id="JARK01001402">
    <property type="protein sequence ID" value="EYC08361.1"/>
    <property type="molecule type" value="Genomic_DNA"/>
</dbReference>
<accession>A0A016U008</accession>